<gene>
    <name evidence="2" type="ORF">SAMN04515674_105185</name>
</gene>
<dbReference type="OrthoDB" id="634585at2"/>
<proteinExistence type="predicted"/>
<dbReference type="InterPro" id="IPR037291">
    <property type="entry name" value="DUF4139"/>
</dbReference>
<keyword evidence="3" id="KW-1185">Reference proteome</keyword>
<sequence length="184" mass="21317">MKNLRSIIIFSLLSHYQVAAHCYHKSIFEKTRKVKETGKKSESGWTFLIPDASGTFREKRVYTSEKDTLFLISFGNGNKKVSIKKEILQNYISTNDLGNKILEDKAYKFTIRNIKKRTVTLKLEDLIPFLKDNRIEVELIENSDAIIDIAKGKLSWNITLKPNEVRNIEVRYSVKYPKGNSLKD</sequence>
<organism evidence="2 3">
    <name type="scientific">Pseudarcicella hirudinis</name>
    <dbReference type="NCBI Taxonomy" id="1079859"/>
    <lineage>
        <taxon>Bacteria</taxon>
        <taxon>Pseudomonadati</taxon>
        <taxon>Bacteroidota</taxon>
        <taxon>Cytophagia</taxon>
        <taxon>Cytophagales</taxon>
        <taxon>Flectobacillaceae</taxon>
        <taxon>Pseudarcicella</taxon>
    </lineage>
</organism>
<dbReference type="RefSeq" id="WP_092016687.1">
    <property type="nucleotide sequence ID" value="NZ_FOXH01000005.1"/>
</dbReference>
<reference evidence="2 3" key="1">
    <citation type="submission" date="2016-10" db="EMBL/GenBank/DDBJ databases">
        <authorList>
            <person name="de Groot N.N."/>
        </authorList>
    </citation>
    <scope>NUCLEOTIDE SEQUENCE [LARGE SCALE GENOMIC DNA]</scope>
    <source>
        <strain evidence="3">E92,LMG 26720,CCM 7988</strain>
    </source>
</reference>
<protein>
    <recommendedName>
        <fullName evidence="1">DUF4139 domain-containing protein</fullName>
    </recommendedName>
</protein>
<dbReference type="EMBL" id="FOXH01000005">
    <property type="protein sequence ID" value="SFP73686.1"/>
    <property type="molecule type" value="Genomic_DNA"/>
</dbReference>
<dbReference type="Pfam" id="PF13598">
    <property type="entry name" value="DUF4139"/>
    <property type="match status" value="1"/>
</dbReference>
<name>A0A1I5STU2_9BACT</name>
<accession>A0A1I5STU2</accession>
<dbReference type="Proteomes" id="UP000199306">
    <property type="component" value="Unassembled WGS sequence"/>
</dbReference>
<feature type="domain" description="DUF4139" evidence="1">
    <location>
        <begin position="78"/>
        <end position="178"/>
    </location>
</feature>
<dbReference type="AlphaFoldDB" id="A0A1I5STU2"/>
<dbReference type="STRING" id="1079859.SAMN04515674_105185"/>
<evidence type="ECO:0000313" key="3">
    <source>
        <dbReference type="Proteomes" id="UP000199306"/>
    </source>
</evidence>
<evidence type="ECO:0000259" key="1">
    <source>
        <dbReference type="Pfam" id="PF13598"/>
    </source>
</evidence>
<evidence type="ECO:0000313" key="2">
    <source>
        <dbReference type="EMBL" id="SFP73686.1"/>
    </source>
</evidence>